<dbReference type="EMBL" id="AACIKK010000008">
    <property type="protein sequence ID" value="EAK6986791.1"/>
    <property type="molecule type" value="Genomic_DNA"/>
</dbReference>
<dbReference type="Gene3D" id="3.40.50.2020">
    <property type="match status" value="1"/>
</dbReference>
<dbReference type="AlphaFoldDB" id="A0A5T1AVK5"/>
<sequence length="200" mass="23540">MKPIKVDLDIHSIPYLNSDDACYYFLDYKPNSGFEANSLVFNFKKDLLFKNHPSWYYRNEAIKEFAKMINNAFLNINKNIFNIIPMPTSKPKNSIEFNNRLMQTMEELLKLDNSYKIFDCFDVQNNLVPAHYNGYRNPNDLKQEILFYPPNFFDKNIVLIDDVLTTGGHFKACKNILLEKLDPNINIVGLFLAKTEHYYQ</sequence>
<comment type="caution">
    <text evidence="2">The sequence shown here is derived from an EMBL/GenBank/DDBJ whole genome shotgun (WGS) entry which is preliminary data.</text>
</comment>
<dbReference type="InterPro" id="IPR000836">
    <property type="entry name" value="PRTase_dom"/>
</dbReference>
<gene>
    <name evidence="1" type="ORF">A9459_08875</name>
    <name evidence="2" type="ORF">FBI24_04730</name>
</gene>
<accession>A0A5T1AVK5</accession>
<dbReference type="InterPro" id="IPR029057">
    <property type="entry name" value="PRTase-like"/>
</dbReference>
<evidence type="ECO:0000313" key="1">
    <source>
        <dbReference type="EMBL" id="EAJ7667952.1"/>
    </source>
</evidence>
<dbReference type="EMBL" id="AACANT010000014">
    <property type="protein sequence ID" value="EAJ7667952.1"/>
    <property type="molecule type" value="Genomic_DNA"/>
</dbReference>
<dbReference type="SUPFAM" id="SSF53271">
    <property type="entry name" value="PRTase-like"/>
    <property type="match status" value="1"/>
</dbReference>
<organism evidence="2">
    <name type="scientific">Campylobacter coli</name>
    <dbReference type="NCBI Taxonomy" id="195"/>
    <lineage>
        <taxon>Bacteria</taxon>
        <taxon>Pseudomonadati</taxon>
        <taxon>Campylobacterota</taxon>
        <taxon>Epsilonproteobacteria</taxon>
        <taxon>Campylobacterales</taxon>
        <taxon>Campylobacteraceae</taxon>
        <taxon>Campylobacter</taxon>
    </lineage>
</organism>
<dbReference type="CDD" id="cd06223">
    <property type="entry name" value="PRTases_typeI"/>
    <property type="match status" value="1"/>
</dbReference>
<name>A0A5T1AVK5_CAMCO</name>
<protein>
    <recommendedName>
        <fullName evidence="3">Phosphoribosyltransferase</fullName>
    </recommendedName>
</protein>
<evidence type="ECO:0008006" key="3">
    <source>
        <dbReference type="Google" id="ProtNLM"/>
    </source>
</evidence>
<evidence type="ECO:0000313" key="2">
    <source>
        <dbReference type="EMBL" id="EAK6986791.1"/>
    </source>
</evidence>
<reference evidence="2" key="2">
    <citation type="submission" date="2019-04" db="EMBL/GenBank/DDBJ databases">
        <authorList>
            <consortium name="NARMS: The National Antimicrobial Resistance Monitoring System"/>
        </authorList>
    </citation>
    <scope>NUCLEOTIDE SEQUENCE</scope>
    <source>
        <strain evidence="2">FSIS11920201</strain>
    </source>
</reference>
<dbReference type="RefSeq" id="WP_032582837.1">
    <property type="nucleotide sequence ID" value="NZ_AP028409.1"/>
</dbReference>
<reference evidence="1" key="1">
    <citation type="submission" date="2018-05" db="EMBL/GenBank/DDBJ databases">
        <authorList>
            <consortium name="PulseNet: The National Subtyping Network for Foodborne Disease Surveillance"/>
            <person name="Tarr C.L."/>
            <person name="Trees E."/>
            <person name="Katz L.S."/>
            <person name="Carleton-Romer H.A."/>
            <person name="Stroika S."/>
            <person name="Kucerova Z."/>
            <person name="Roache K.F."/>
            <person name="Sabol A.L."/>
            <person name="Besser J."/>
            <person name="Gerner-Smidt P."/>
        </authorList>
    </citation>
    <scope>NUCLEOTIDE SEQUENCE</scope>
    <source>
        <strain evidence="1">2015D-0222</strain>
    </source>
</reference>
<proteinExistence type="predicted"/>